<reference evidence="1" key="1">
    <citation type="journal article" date="2020" name="Nature">
        <title>Giant virus diversity and host interactions through global metagenomics.</title>
        <authorList>
            <person name="Schulz F."/>
            <person name="Roux S."/>
            <person name="Paez-Espino D."/>
            <person name="Jungbluth S."/>
            <person name="Walsh D.A."/>
            <person name="Denef V.J."/>
            <person name="McMahon K.D."/>
            <person name="Konstantinidis K.T."/>
            <person name="Eloe-Fadrosh E.A."/>
            <person name="Kyrpides N.C."/>
            <person name="Woyke T."/>
        </authorList>
    </citation>
    <scope>NUCLEOTIDE SEQUENCE</scope>
    <source>
        <strain evidence="1">GVMAG-M-3300014204-73</strain>
    </source>
</reference>
<protein>
    <submittedName>
        <fullName evidence="1">Uncharacterized protein</fullName>
    </submittedName>
</protein>
<accession>A0A6C0BKZ2</accession>
<sequence length="135" mass="15581">MAEIVCHCVAKATGIRCRLPASLKPNMDHRFCHLHQNCRQIAAQPHEQLHALQQQQPPLARVLHVVPPTHLPPPRVMVSIKPKQKVQTKQTKELAKPTSRKHCKMTTMSWRKNSWTCPRRISFMMSMDTVIPLRN</sequence>
<name>A0A6C0BKZ2_9ZZZZ</name>
<dbReference type="EMBL" id="MN739179">
    <property type="protein sequence ID" value="QHS92421.1"/>
    <property type="molecule type" value="Genomic_DNA"/>
</dbReference>
<proteinExistence type="predicted"/>
<evidence type="ECO:0000313" key="1">
    <source>
        <dbReference type="EMBL" id="QHS92421.1"/>
    </source>
</evidence>
<dbReference type="AlphaFoldDB" id="A0A6C0BKZ2"/>
<organism evidence="1">
    <name type="scientific">viral metagenome</name>
    <dbReference type="NCBI Taxonomy" id="1070528"/>
    <lineage>
        <taxon>unclassified sequences</taxon>
        <taxon>metagenomes</taxon>
        <taxon>organismal metagenomes</taxon>
    </lineage>
</organism>